<dbReference type="PANTHER" id="PTHR43537">
    <property type="entry name" value="TRANSCRIPTIONAL REGULATOR, GNTR FAMILY"/>
    <property type="match status" value="1"/>
</dbReference>
<dbReference type="InterPro" id="IPR008920">
    <property type="entry name" value="TF_FadR/GntR_C"/>
</dbReference>
<name>A0A4Q0QZK6_9BRAD</name>
<dbReference type="SMART" id="SM00895">
    <property type="entry name" value="FCD"/>
    <property type="match status" value="1"/>
</dbReference>
<proteinExistence type="predicted"/>
<keyword evidence="1" id="KW-0805">Transcription regulation</keyword>
<dbReference type="CDD" id="cd07377">
    <property type="entry name" value="WHTH_GntR"/>
    <property type="match status" value="1"/>
</dbReference>
<dbReference type="InterPro" id="IPR000524">
    <property type="entry name" value="Tscrpt_reg_HTH_GntR"/>
</dbReference>
<dbReference type="SUPFAM" id="SSF46785">
    <property type="entry name" value="Winged helix' DNA-binding domain"/>
    <property type="match status" value="1"/>
</dbReference>
<dbReference type="Proteomes" id="UP000290174">
    <property type="component" value="Unassembled WGS sequence"/>
</dbReference>
<comment type="caution">
    <text evidence="5">The sequence shown here is derived from an EMBL/GenBank/DDBJ whole genome shotgun (WGS) entry which is preliminary data.</text>
</comment>
<evidence type="ECO:0000313" key="6">
    <source>
        <dbReference type="Proteomes" id="UP000290174"/>
    </source>
</evidence>
<dbReference type="GO" id="GO:0003700">
    <property type="term" value="F:DNA-binding transcription factor activity"/>
    <property type="evidence" value="ECO:0007669"/>
    <property type="project" value="InterPro"/>
</dbReference>
<dbReference type="InterPro" id="IPR011711">
    <property type="entry name" value="GntR_C"/>
</dbReference>
<dbReference type="SUPFAM" id="SSF48008">
    <property type="entry name" value="GntR ligand-binding domain-like"/>
    <property type="match status" value="1"/>
</dbReference>
<reference evidence="5 6" key="1">
    <citation type="submission" date="2018-11" db="EMBL/GenBank/DDBJ databases">
        <title>Bradyrhizobium sp. nov., isolated from effective nodules of peanut in China.</title>
        <authorList>
            <person name="Li Y."/>
        </authorList>
    </citation>
    <scope>NUCLEOTIDE SEQUENCE [LARGE SCALE GENOMIC DNA]</scope>
    <source>
        <strain evidence="5 6">CCBAU 51770</strain>
    </source>
</reference>
<keyword evidence="2" id="KW-0238">DNA-binding</keyword>
<sequence length="307" mass="34141">MAAVIRIRKRTALKFLSNSCASAISGQIRHKTCEIDGENVGETCVSQGEQGISLGYECQYVYLYWYLRNMMADIGAHSGGRGVKNGHETLSASPGMTLAESLRQKLEGAIAAGHLEPGSRLDEQEIAQRFGVSRTPVREAFRLMAANNLVELRGRQGATVRSIKAQALIEMFQVMAELEGLCARLAARRVSQAWGAEIGEIHQRLVAAGETGDIDVFYDINQEFHEAIYEASRNSFLADQTRKLRNQVAAYRRRVTRMPNRIADTVREHEAIMQAILAHDPERAHSAMRDHVNLLGDNLLDFLAAFE</sequence>
<keyword evidence="3" id="KW-0804">Transcription</keyword>
<dbReference type="EMBL" id="RKMK01000002">
    <property type="protein sequence ID" value="RXH02472.1"/>
    <property type="molecule type" value="Genomic_DNA"/>
</dbReference>
<dbReference type="PROSITE" id="PS50949">
    <property type="entry name" value="HTH_GNTR"/>
    <property type="match status" value="1"/>
</dbReference>
<gene>
    <name evidence="5" type="ORF">EAS61_03255</name>
</gene>
<dbReference type="GO" id="GO:0003677">
    <property type="term" value="F:DNA binding"/>
    <property type="evidence" value="ECO:0007669"/>
    <property type="project" value="UniProtKB-KW"/>
</dbReference>
<feature type="domain" description="HTH gntR-type" evidence="4">
    <location>
        <begin position="96"/>
        <end position="163"/>
    </location>
</feature>
<accession>A0A4Q0QZK6</accession>
<evidence type="ECO:0000256" key="1">
    <source>
        <dbReference type="ARBA" id="ARBA00023015"/>
    </source>
</evidence>
<evidence type="ECO:0000313" key="5">
    <source>
        <dbReference type="EMBL" id="RXH02472.1"/>
    </source>
</evidence>
<protein>
    <submittedName>
        <fullName evidence="5">GntR family transcriptional regulator</fullName>
    </submittedName>
</protein>
<dbReference type="Pfam" id="PF07729">
    <property type="entry name" value="FCD"/>
    <property type="match status" value="1"/>
</dbReference>
<evidence type="ECO:0000256" key="3">
    <source>
        <dbReference type="ARBA" id="ARBA00023163"/>
    </source>
</evidence>
<dbReference type="PANTHER" id="PTHR43537:SF49">
    <property type="entry name" value="TRANSCRIPTIONAL REGULATORY PROTEIN"/>
    <property type="match status" value="1"/>
</dbReference>
<dbReference type="SMART" id="SM00345">
    <property type="entry name" value="HTH_GNTR"/>
    <property type="match status" value="1"/>
</dbReference>
<organism evidence="5 6">
    <name type="scientific">Bradyrhizobium zhanjiangense</name>
    <dbReference type="NCBI Taxonomy" id="1325107"/>
    <lineage>
        <taxon>Bacteria</taxon>
        <taxon>Pseudomonadati</taxon>
        <taxon>Pseudomonadota</taxon>
        <taxon>Alphaproteobacteria</taxon>
        <taxon>Hyphomicrobiales</taxon>
        <taxon>Nitrobacteraceae</taxon>
        <taxon>Bradyrhizobium</taxon>
    </lineage>
</organism>
<evidence type="ECO:0000256" key="2">
    <source>
        <dbReference type="ARBA" id="ARBA00023125"/>
    </source>
</evidence>
<dbReference type="AlphaFoldDB" id="A0A4Q0QZK6"/>
<dbReference type="Pfam" id="PF00392">
    <property type="entry name" value="GntR"/>
    <property type="match status" value="1"/>
</dbReference>
<dbReference type="Gene3D" id="1.10.10.10">
    <property type="entry name" value="Winged helix-like DNA-binding domain superfamily/Winged helix DNA-binding domain"/>
    <property type="match status" value="1"/>
</dbReference>
<dbReference type="InterPro" id="IPR036388">
    <property type="entry name" value="WH-like_DNA-bd_sf"/>
</dbReference>
<evidence type="ECO:0000259" key="4">
    <source>
        <dbReference type="PROSITE" id="PS50949"/>
    </source>
</evidence>
<dbReference type="InterPro" id="IPR036390">
    <property type="entry name" value="WH_DNA-bd_sf"/>
</dbReference>
<dbReference type="Gene3D" id="1.20.120.530">
    <property type="entry name" value="GntR ligand-binding domain-like"/>
    <property type="match status" value="1"/>
</dbReference>